<dbReference type="GO" id="GO:0042938">
    <property type="term" value="P:dipeptide transport"/>
    <property type="evidence" value="ECO:0007669"/>
    <property type="project" value="TreeGrafter"/>
</dbReference>
<dbReference type="FunFam" id="3.10.105.10:FF:000003">
    <property type="entry name" value="Glutathione ABC transporter substrate-binding protein GsiB"/>
    <property type="match status" value="1"/>
</dbReference>
<evidence type="ECO:0000313" key="11">
    <source>
        <dbReference type="Proteomes" id="UP000009284"/>
    </source>
</evidence>
<dbReference type="InterPro" id="IPR030678">
    <property type="entry name" value="Peptide/Ni-bd"/>
</dbReference>
<dbReference type="KEGG" id="tas:TASI_1351"/>
<gene>
    <name evidence="10" type="ordered locus">TASI_1351</name>
</gene>
<sequence>MNTFAKKTLAMSLLLSGLALSSTANATKDVVIAIPYGLSALDPYNTNSTLAQAVGKGWYEGLFEFDKDLNIQPLLATEYKASEDGLVYTFKLREGVKFHDGTDFNAEAVKVNFERVLDKSNALARYNQFNKIKSVEALSPYEVKITLSEPFSAFINNLAHPSAMIISPKAIEKYGKDINFHPTGTGPFQFVEWKPGETVKMKRNDSYWSKENLAKVDTITFRVITDNNTRAAVMKTGEAHFTNPVPYEQIDVLKSNDKLDIVVSPSIIARYMSINVLEKPFDNIKVRQALNYAINKEALIKVAYNGYAEVATGVVPPLVEFSKQFKAYEYDPKKARELLKEAGYPNGFETVLWSGYNDGTSVKAIQFLQQQLRQVGIKAKVESLESGQRVAKVQKVQKPEDAGVRLYYIGWSASTGEANWALAPLLKGDAWPPVFSNTSYYKNDKVDENLEAALKTTDKDEKSKLYAEAQEIIWKEAPWVFLNVSKLVSAKSKQLDGVYIMPDGSYYFKQVDLKQ</sequence>
<dbReference type="Proteomes" id="UP000009284">
    <property type="component" value="Chromosome"/>
</dbReference>
<feature type="signal peptide" evidence="8">
    <location>
        <begin position="1"/>
        <end position="26"/>
    </location>
</feature>
<accession>G4QA19</accession>
<comment type="subcellular location">
    <subcellularLocation>
        <location evidence="2">Periplasm</location>
    </subcellularLocation>
</comment>
<dbReference type="Pfam" id="PF00496">
    <property type="entry name" value="SBP_bac_5"/>
    <property type="match status" value="1"/>
</dbReference>
<dbReference type="NCBIfam" id="NF011942">
    <property type="entry name" value="PRK15413.1"/>
    <property type="match status" value="1"/>
</dbReference>
<evidence type="ECO:0000256" key="6">
    <source>
        <dbReference type="ARBA" id="ARBA00022729"/>
    </source>
</evidence>
<dbReference type="InterPro" id="IPR000914">
    <property type="entry name" value="SBP_5_dom"/>
</dbReference>
<reference evidence="10 11" key="2">
    <citation type="journal article" date="2012" name="PLoS ONE">
        <title>Genomic characterization of the taylorella genus.</title>
        <authorList>
            <person name="Hebert L."/>
            <person name="Moumen B."/>
            <person name="Pons N."/>
            <person name="Duquesne F."/>
            <person name="Breuil M.F."/>
            <person name="Goux D."/>
            <person name="Batto J.M."/>
            <person name="Laugier C."/>
            <person name="Renault P."/>
            <person name="Petry S."/>
        </authorList>
    </citation>
    <scope>NUCLEOTIDE SEQUENCE [LARGE SCALE GENOMIC DNA]</scope>
    <source>
        <strain evidence="10 11">MCE3</strain>
    </source>
</reference>
<evidence type="ECO:0000256" key="2">
    <source>
        <dbReference type="ARBA" id="ARBA00004418"/>
    </source>
</evidence>
<reference key="1">
    <citation type="submission" date="2011-09" db="EMBL/GenBank/DDBJ databases">
        <title>Genomic characterization of the Taylorella genus.</title>
        <authorList>
            <person name="Hebert L."/>
            <person name="Moumen B."/>
            <person name="Pons N."/>
            <person name="Duquesne F."/>
            <person name="Breuil M.-F."/>
            <person name="Goux D."/>
            <person name="Batto J.-M."/>
            <person name="Renault P."/>
            <person name="Laugier C."/>
            <person name="Petry S."/>
        </authorList>
    </citation>
    <scope>NUCLEOTIDE SEQUENCE</scope>
    <source>
        <strain>MCE3</strain>
    </source>
</reference>
<dbReference type="OrthoDB" id="9801799at2"/>
<proteinExistence type="inferred from homology"/>
<dbReference type="SUPFAM" id="SSF53850">
    <property type="entry name" value="Periplasmic binding protein-like II"/>
    <property type="match status" value="1"/>
</dbReference>
<dbReference type="RefSeq" id="WP_014111986.1">
    <property type="nucleotide sequence ID" value="NC_016043.1"/>
</dbReference>
<dbReference type="Gene3D" id="3.40.190.10">
    <property type="entry name" value="Periplasmic binding protein-like II"/>
    <property type="match status" value="1"/>
</dbReference>
<keyword evidence="5" id="KW-0813">Transport</keyword>
<dbReference type="PANTHER" id="PTHR30290">
    <property type="entry name" value="PERIPLASMIC BINDING COMPONENT OF ABC TRANSPORTER"/>
    <property type="match status" value="1"/>
</dbReference>
<keyword evidence="11" id="KW-1185">Reference proteome</keyword>
<evidence type="ECO:0000256" key="7">
    <source>
        <dbReference type="ARBA" id="ARBA00022764"/>
    </source>
</evidence>
<comment type="function">
    <text evidence="1">Part of the ABC transporter complex GsiABCD involved in glutathione import. Binds glutathione.</text>
</comment>
<evidence type="ECO:0000256" key="4">
    <source>
        <dbReference type="ARBA" id="ARBA00017393"/>
    </source>
</evidence>
<evidence type="ECO:0000256" key="8">
    <source>
        <dbReference type="SAM" id="SignalP"/>
    </source>
</evidence>
<dbReference type="GO" id="GO:1904680">
    <property type="term" value="F:peptide transmembrane transporter activity"/>
    <property type="evidence" value="ECO:0007669"/>
    <property type="project" value="TreeGrafter"/>
</dbReference>
<dbReference type="EMBL" id="CP003059">
    <property type="protein sequence ID" value="AEP37092.1"/>
    <property type="molecule type" value="Genomic_DNA"/>
</dbReference>
<name>G4QA19_TAYAM</name>
<evidence type="ECO:0000256" key="1">
    <source>
        <dbReference type="ARBA" id="ARBA00003489"/>
    </source>
</evidence>
<dbReference type="GO" id="GO:0043190">
    <property type="term" value="C:ATP-binding cassette (ABC) transporter complex"/>
    <property type="evidence" value="ECO:0007669"/>
    <property type="project" value="InterPro"/>
</dbReference>
<evidence type="ECO:0000259" key="9">
    <source>
        <dbReference type="Pfam" id="PF00496"/>
    </source>
</evidence>
<protein>
    <recommendedName>
        <fullName evidence="4">Glutathione-binding protein GsiB</fullName>
    </recommendedName>
</protein>
<dbReference type="InterPro" id="IPR039424">
    <property type="entry name" value="SBP_5"/>
</dbReference>
<dbReference type="eggNOG" id="COG0747">
    <property type="taxonomic scope" value="Bacteria"/>
</dbReference>
<dbReference type="GO" id="GO:0030288">
    <property type="term" value="C:outer membrane-bounded periplasmic space"/>
    <property type="evidence" value="ECO:0007669"/>
    <property type="project" value="TreeGrafter"/>
</dbReference>
<dbReference type="CDD" id="cd08499">
    <property type="entry name" value="PBP2_Ylib_like"/>
    <property type="match status" value="1"/>
</dbReference>
<dbReference type="HOGENOM" id="CLU_017028_7_3_4"/>
<organism evidence="10 11">
    <name type="scientific">Taylorella asinigenitalis (strain MCE3)</name>
    <dbReference type="NCBI Taxonomy" id="1008459"/>
    <lineage>
        <taxon>Bacteria</taxon>
        <taxon>Pseudomonadati</taxon>
        <taxon>Pseudomonadota</taxon>
        <taxon>Betaproteobacteria</taxon>
        <taxon>Burkholderiales</taxon>
        <taxon>Alcaligenaceae</taxon>
        <taxon>Taylorella</taxon>
    </lineage>
</organism>
<dbReference type="Gene3D" id="3.90.76.10">
    <property type="entry name" value="Dipeptide-binding Protein, Domain 1"/>
    <property type="match status" value="1"/>
</dbReference>
<evidence type="ECO:0000313" key="10">
    <source>
        <dbReference type="EMBL" id="AEP37092.1"/>
    </source>
</evidence>
<comment type="similarity">
    <text evidence="3">Belongs to the bacterial solute-binding protein 5 family.</text>
</comment>
<dbReference type="PANTHER" id="PTHR30290:SF32">
    <property type="entry name" value="GLUTATHIONE-BINDING PROTEIN GSIB"/>
    <property type="match status" value="1"/>
</dbReference>
<dbReference type="Gene3D" id="3.10.105.10">
    <property type="entry name" value="Dipeptide-binding Protein, Domain 3"/>
    <property type="match status" value="1"/>
</dbReference>
<feature type="chain" id="PRO_5003467064" description="Glutathione-binding protein GsiB" evidence="8">
    <location>
        <begin position="27"/>
        <end position="515"/>
    </location>
</feature>
<dbReference type="STRING" id="1008459.TASI_1351"/>
<dbReference type="AlphaFoldDB" id="G4QA19"/>
<dbReference type="PIRSF" id="PIRSF002741">
    <property type="entry name" value="MppA"/>
    <property type="match status" value="1"/>
</dbReference>
<keyword evidence="7" id="KW-0574">Periplasm</keyword>
<evidence type="ECO:0000256" key="5">
    <source>
        <dbReference type="ARBA" id="ARBA00022448"/>
    </source>
</evidence>
<feature type="domain" description="Solute-binding protein family 5" evidence="9">
    <location>
        <begin position="71"/>
        <end position="430"/>
    </location>
</feature>
<evidence type="ECO:0000256" key="3">
    <source>
        <dbReference type="ARBA" id="ARBA00005695"/>
    </source>
</evidence>
<dbReference type="InterPro" id="IPR023765">
    <property type="entry name" value="SBP_5_CS"/>
</dbReference>
<dbReference type="PROSITE" id="PS01040">
    <property type="entry name" value="SBP_BACTERIAL_5"/>
    <property type="match status" value="1"/>
</dbReference>
<keyword evidence="6 8" id="KW-0732">Signal</keyword>